<keyword evidence="4" id="KW-0479">Metal-binding</keyword>
<proteinExistence type="inferred from homology"/>
<keyword evidence="6" id="KW-0269">Exonuclease</keyword>
<comment type="subunit">
    <text evidence="3">Monomer.</text>
</comment>
<evidence type="ECO:0000256" key="2">
    <source>
        <dbReference type="ARBA" id="ARBA00009797"/>
    </source>
</evidence>
<feature type="compositionally biased region" description="Basic and acidic residues" evidence="7">
    <location>
        <begin position="120"/>
        <end position="137"/>
    </location>
</feature>
<protein>
    <recommendedName>
        <fullName evidence="10">Exonuclease V</fullName>
    </recommendedName>
</protein>
<dbReference type="GO" id="GO:0005634">
    <property type="term" value="C:nucleus"/>
    <property type="evidence" value="ECO:0007669"/>
    <property type="project" value="TreeGrafter"/>
</dbReference>
<evidence type="ECO:0000256" key="1">
    <source>
        <dbReference type="ARBA" id="ARBA00001966"/>
    </source>
</evidence>
<evidence type="ECO:0000313" key="9">
    <source>
        <dbReference type="Proteomes" id="UP001285354"/>
    </source>
</evidence>
<comment type="similarity">
    <text evidence="2">Belongs to the EXO5 family.</text>
</comment>
<dbReference type="InterPro" id="IPR019190">
    <property type="entry name" value="EXOV"/>
</dbReference>
<dbReference type="InterPro" id="IPR011604">
    <property type="entry name" value="PDDEXK-like_dom_sf"/>
</dbReference>
<sequence>MASPFTTAATRNTDIDTDYGSDFSPEEEQIVERLLIGKHIEDDKLIINEFEHHDPRQTLGLPRVFGRESRSPLFQATRAAERVAAQIADTAPGGEHESSDLSDQRQHRALETGNGGPAELPREDTERPDLRSPLERFRTQPKKALSVSDLVSPAWCELQYWYTLTKHGKKKRTPAMKEGTRVHKVLEDQVHTTVRVDVQTKEDAWAVRIWNIIQGLRTLRDTGQTRELEIWGTVDGLVVNGVIDELSYICPDTDLEESCEPPDADLLSNQSTIADFFKTAGGKSLKDGTRSQRRRKTKKVYLCDVKTRGVRSVPGDTAFKPTKIQLMLYHRLLSSLATNTVELSVLAARYNFDPTKLLSDEFIAQIENLNDRFVDIPTVHDSSLEPESISSQDSMTTQHAHNSLNLLWSLMIKEFQLTLPDGADSLGRVLKAEYRARDDGEIVGTKTLLMDDLSLTRFIDHEMEWWQGQRPAEGVAVEEAFKCRSCDFAEECEWRINKVDEARAKARMSRKKSSAVHTLSTDGPQRAYQR</sequence>
<dbReference type="Proteomes" id="UP001285354">
    <property type="component" value="Unassembled WGS sequence"/>
</dbReference>
<feature type="compositionally biased region" description="Basic and acidic residues" evidence="7">
    <location>
        <begin position="94"/>
        <end position="110"/>
    </location>
</feature>
<keyword evidence="4" id="KW-0408">Iron</keyword>
<evidence type="ECO:0000256" key="5">
    <source>
        <dbReference type="ARBA" id="ARBA00022722"/>
    </source>
</evidence>
<dbReference type="PANTHER" id="PTHR14464:SF4">
    <property type="entry name" value="EXONUCLEASE V"/>
    <property type="match status" value="1"/>
</dbReference>
<feature type="region of interest" description="Disordered" evidence="7">
    <location>
        <begin position="90"/>
        <end position="137"/>
    </location>
</feature>
<evidence type="ECO:0000256" key="7">
    <source>
        <dbReference type="SAM" id="MobiDB-lite"/>
    </source>
</evidence>
<comment type="caution">
    <text evidence="8">The sequence shown here is derived from an EMBL/GenBank/DDBJ whole genome shotgun (WGS) entry which is preliminary data.</text>
</comment>
<evidence type="ECO:0008006" key="10">
    <source>
        <dbReference type="Google" id="ProtNLM"/>
    </source>
</evidence>
<keyword evidence="4" id="KW-0004">4Fe-4S</keyword>
<dbReference type="GO" id="GO:0036297">
    <property type="term" value="P:interstrand cross-link repair"/>
    <property type="evidence" value="ECO:0007669"/>
    <property type="project" value="TreeGrafter"/>
</dbReference>
<dbReference type="EMBL" id="JAUBYV010000001">
    <property type="protein sequence ID" value="KAK2630535.1"/>
    <property type="molecule type" value="Genomic_DNA"/>
</dbReference>
<evidence type="ECO:0000256" key="3">
    <source>
        <dbReference type="ARBA" id="ARBA00011245"/>
    </source>
</evidence>
<feature type="region of interest" description="Disordered" evidence="7">
    <location>
        <begin position="507"/>
        <end position="530"/>
    </location>
</feature>
<dbReference type="Gene3D" id="3.90.320.10">
    <property type="match status" value="1"/>
</dbReference>
<dbReference type="AlphaFoldDB" id="A0AAD9T700"/>
<comment type="cofactor">
    <cofactor evidence="1">
        <name>[4Fe-4S] cluster</name>
        <dbReference type="ChEBI" id="CHEBI:49883"/>
    </cofactor>
</comment>
<accession>A0AAD9T700</accession>
<evidence type="ECO:0000256" key="6">
    <source>
        <dbReference type="ARBA" id="ARBA00022839"/>
    </source>
</evidence>
<name>A0AAD9T700_9HELO</name>
<evidence type="ECO:0000313" key="8">
    <source>
        <dbReference type="EMBL" id="KAK2630535.1"/>
    </source>
</evidence>
<dbReference type="Pfam" id="PF09810">
    <property type="entry name" value="Exo5"/>
    <property type="match status" value="1"/>
</dbReference>
<keyword evidence="5" id="KW-0540">Nuclease</keyword>
<feature type="region of interest" description="Disordered" evidence="7">
    <location>
        <begin position="1"/>
        <end position="23"/>
    </location>
</feature>
<dbReference type="GO" id="GO:0045145">
    <property type="term" value="F:single-stranded DNA 5'-3' DNA exonuclease activity"/>
    <property type="evidence" value="ECO:0007669"/>
    <property type="project" value="InterPro"/>
</dbReference>
<feature type="compositionally biased region" description="Polar residues" evidence="7">
    <location>
        <begin position="1"/>
        <end position="12"/>
    </location>
</feature>
<keyword evidence="4" id="KW-0411">Iron-sulfur</keyword>
<dbReference type="PANTHER" id="PTHR14464">
    <property type="entry name" value="EXONUCLEASE V"/>
    <property type="match status" value="1"/>
</dbReference>
<dbReference type="GO" id="GO:0005739">
    <property type="term" value="C:mitochondrion"/>
    <property type="evidence" value="ECO:0007669"/>
    <property type="project" value="TreeGrafter"/>
</dbReference>
<keyword evidence="6" id="KW-0378">Hydrolase</keyword>
<gene>
    <name evidence="8" type="ORF">QTJ16_001355</name>
</gene>
<organism evidence="8 9">
    <name type="scientific">Diplocarpon rosae</name>
    <dbReference type="NCBI Taxonomy" id="946125"/>
    <lineage>
        <taxon>Eukaryota</taxon>
        <taxon>Fungi</taxon>
        <taxon>Dikarya</taxon>
        <taxon>Ascomycota</taxon>
        <taxon>Pezizomycotina</taxon>
        <taxon>Leotiomycetes</taxon>
        <taxon>Helotiales</taxon>
        <taxon>Drepanopezizaceae</taxon>
        <taxon>Diplocarpon</taxon>
    </lineage>
</organism>
<reference evidence="8" key="1">
    <citation type="submission" date="2023-06" db="EMBL/GenBank/DDBJ databases">
        <title>Draft genome of Marssonina rosae.</title>
        <authorList>
            <person name="Cheng Q."/>
        </authorList>
    </citation>
    <scope>NUCLEOTIDE SEQUENCE</scope>
    <source>
        <strain evidence="8">R4</strain>
    </source>
</reference>
<keyword evidence="9" id="KW-1185">Reference proteome</keyword>
<dbReference type="GO" id="GO:0051539">
    <property type="term" value="F:4 iron, 4 sulfur cluster binding"/>
    <property type="evidence" value="ECO:0007669"/>
    <property type="project" value="UniProtKB-KW"/>
</dbReference>
<evidence type="ECO:0000256" key="4">
    <source>
        <dbReference type="ARBA" id="ARBA00022485"/>
    </source>
</evidence>